<dbReference type="Gene3D" id="3.40.50.970">
    <property type="match status" value="1"/>
</dbReference>
<keyword evidence="5" id="KW-0670">Pyruvate</keyword>
<comment type="caution">
    <text evidence="5">The sequence shown here is derived from an EMBL/GenBank/DDBJ whole genome shotgun (WGS) entry which is preliminary data.</text>
</comment>
<name>A0A3E0GYE2_9PSEU</name>
<dbReference type="SUPFAM" id="SSF52518">
    <property type="entry name" value="Thiamin diphosphate-binding fold (THDP-binding)"/>
    <property type="match status" value="1"/>
</dbReference>
<protein>
    <submittedName>
        <fullName evidence="5">Pyruvate dehydrogenase E1 component alpha subunit</fullName>
    </submittedName>
</protein>
<dbReference type="EMBL" id="QUNO01000018">
    <property type="protein sequence ID" value="REH35188.1"/>
    <property type="molecule type" value="Genomic_DNA"/>
</dbReference>
<evidence type="ECO:0000313" key="5">
    <source>
        <dbReference type="EMBL" id="REH35188.1"/>
    </source>
</evidence>
<dbReference type="RefSeq" id="WP_116179957.1">
    <property type="nucleotide sequence ID" value="NZ_CP144375.1"/>
</dbReference>
<dbReference type="InterPro" id="IPR017596">
    <property type="entry name" value="PdhA/BkdA"/>
</dbReference>
<dbReference type="NCBIfam" id="TIGR03181">
    <property type="entry name" value="PDH_E1_alph_x"/>
    <property type="match status" value="1"/>
</dbReference>
<proteinExistence type="predicted"/>
<dbReference type="GO" id="GO:0000287">
    <property type="term" value="F:magnesium ion binding"/>
    <property type="evidence" value="ECO:0007669"/>
    <property type="project" value="UniProtKB-ARBA"/>
</dbReference>
<dbReference type="GO" id="GO:0016624">
    <property type="term" value="F:oxidoreductase activity, acting on the aldehyde or oxo group of donors, disulfide as acceptor"/>
    <property type="evidence" value="ECO:0007669"/>
    <property type="project" value="InterPro"/>
</dbReference>
<keyword evidence="6" id="KW-1185">Reference proteome</keyword>
<comment type="cofactor">
    <cofactor evidence="1">
        <name>thiamine diphosphate</name>
        <dbReference type="ChEBI" id="CHEBI:58937"/>
    </cofactor>
</comment>
<evidence type="ECO:0000256" key="1">
    <source>
        <dbReference type="ARBA" id="ARBA00001964"/>
    </source>
</evidence>
<keyword evidence="2" id="KW-0560">Oxidoreductase</keyword>
<dbReference type="CDD" id="cd02000">
    <property type="entry name" value="TPP_E1_PDC_ADC_BCADC"/>
    <property type="match status" value="1"/>
</dbReference>
<dbReference type="InterPro" id="IPR001017">
    <property type="entry name" value="DH_E1"/>
</dbReference>
<keyword evidence="3" id="KW-0786">Thiamine pyrophosphate</keyword>
<dbReference type="OrthoDB" id="9766715at2"/>
<dbReference type="Pfam" id="PF00676">
    <property type="entry name" value="E1_dh"/>
    <property type="match status" value="1"/>
</dbReference>
<reference evidence="5 6" key="1">
    <citation type="submission" date="2018-08" db="EMBL/GenBank/DDBJ databases">
        <title>Genomic Encyclopedia of Archaeal and Bacterial Type Strains, Phase II (KMG-II): from individual species to whole genera.</title>
        <authorList>
            <person name="Goeker M."/>
        </authorList>
    </citation>
    <scope>NUCLEOTIDE SEQUENCE [LARGE SCALE GENOMIC DNA]</scope>
    <source>
        <strain evidence="5 6">DSM 45791</strain>
    </source>
</reference>
<feature type="domain" description="Dehydrogenase E1 component" evidence="4">
    <location>
        <begin position="45"/>
        <end position="311"/>
    </location>
</feature>
<evidence type="ECO:0000313" key="6">
    <source>
        <dbReference type="Proteomes" id="UP000256269"/>
    </source>
</evidence>
<dbReference type="InterPro" id="IPR050771">
    <property type="entry name" value="Alpha-ketoacid_DH_E1_comp"/>
</dbReference>
<dbReference type="PANTHER" id="PTHR43380">
    <property type="entry name" value="2-OXOISOVALERATE DEHYDROGENASE SUBUNIT ALPHA, MITOCHONDRIAL"/>
    <property type="match status" value="1"/>
</dbReference>
<dbReference type="InterPro" id="IPR029061">
    <property type="entry name" value="THDP-binding"/>
</dbReference>
<evidence type="ECO:0000256" key="3">
    <source>
        <dbReference type="ARBA" id="ARBA00023052"/>
    </source>
</evidence>
<evidence type="ECO:0000256" key="2">
    <source>
        <dbReference type="ARBA" id="ARBA00023002"/>
    </source>
</evidence>
<sequence length="363" mass="39540">MSDHIATDLLPSATPVRYLAEDGTTVDGPAGYPRPSTEELREAHRRMVVGRRFDAQATALTKQGRLAVYPSSHGQEACQIAAAMVLREDDWLFPTYRDTMAMVTRGLDPVEALGLLRGDAHCGYDPNATRTAPQCTPLSTQTLHATGLAYALRRKGTDSAVLALIGDGATSEGDFHEALNFAAVFEAPVVFLVQNNGFAISVPLEKQTKAPSLAYKGVGYGVRSEQVDGNDPVAMLAVLHKAFEHARAGAPFLVEAHTYRIEAHTNADDATRYRNSDEVDRWLDADPLARLEKHLRTLGALTDEDVAAAQADGERLAADLRSRMNADPHLDPMTLFDHVYARPTTQLVEQRDLLATELKAQEG</sequence>
<dbReference type="PANTHER" id="PTHR43380:SF1">
    <property type="entry name" value="2-OXOISOVALERATE DEHYDROGENASE SUBUNIT ALPHA, MITOCHONDRIAL"/>
    <property type="match status" value="1"/>
</dbReference>
<dbReference type="Proteomes" id="UP000256269">
    <property type="component" value="Unassembled WGS sequence"/>
</dbReference>
<evidence type="ECO:0000259" key="4">
    <source>
        <dbReference type="Pfam" id="PF00676"/>
    </source>
</evidence>
<dbReference type="AlphaFoldDB" id="A0A3E0GYE2"/>
<gene>
    <name evidence="5" type="ORF">BCF44_11848</name>
</gene>
<dbReference type="GO" id="GO:0009083">
    <property type="term" value="P:branched-chain amino acid catabolic process"/>
    <property type="evidence" value="ECO:0007669"/>
    <property type="project" value="TreeGrafter"/>
</dbReference>
<accession>A0A3E0GYE2</accession>
<organism evidence="5 6">
    <name type="scientific">Kutzneria buriramensis</name>
    <dbReference type="NCBI Taxonomy" id="1045776"/>
    <lineage>
        <taxon>Bacteria</taxon>
        <taxon>Bacillati</taxon>
        <taxon>Actinomycetota</taxon>
        <taxon>Actinomycetes</taxon>
        <taxon>Pseudonocardiales</taxon>
        <taxon>Pseudonocardiaceae</taxon>
        <taxon>Kutzneria</taxon>
    </lineage>
</organism>